<keyword evidence="1" id="KW-0732">Signal</keyword>
<evidence type="ECO:0000313" key="2">
    <source>
        <dbReference type="Ensembl" id="ENSGACP00000062382.1"/>
    </source>
</evidence>
<dbReference type="AlphaFoldDB" id="A0AAQ4RHE5"/>
<keyword evidence="3" id="KW-1185">Reference proteome</keyword>
<reference evidence="2" key="3">
    <citation type="submission" date="2025-09" db="UniProtKB">
        <authorList>
            <consortium name="Ensembl"/>
        </authorList>
    </citation>
    <scope>IDENTIFICATION</scope>
</reference>
<dbReference type="Ensembl" id="ENSGACT00000069464.1">
    <property type="protein sequence ID" value="ENSGACP00000062382.1"/>
    <property type="gene ID" value="ENSGACG00000035711.1"/>
</dbReference>
<name>A0AAQ4RHE5_GASAC</name>
<organism evidence="2 3">
    <name type="scientific">Gasterosteus aculeatus aculeatus</name>
    <name type="common">three-spined stickleback</name>
    <dbReference type="NCBI Taxonomy" id="481459"/>
    <lineage>
        <taxon>Eukaryota</taxon>
        <taxon>Metazoa</taxon>
        <taxon>Chordata</taxon>
        <taxon>Craniata</taxon>
        <taxon>Vertebrata</taxon>
        <taxon>Euteleostomi</taxon>
        <taxon>Actinopterygii</taxon>
        <taxon>Neopterygii</taxon>
        <taxon>Teleostei</taxon>
        <taxon>Neoteleostei</taxon>
        <taxon>Acanthomorphata</taxon>
        <taxon>Eupercaria</taxon>
        <taxon>Perciformes</taxon>
        <taxon>Cottioidei</taxon>
        <taxon>Gasterosteales</taxon>
        <taxon>Gasterosteidae</taxon>
        <taxon>Gasterosteus</taxon>
    </lineage>
</organism>
<evidence type="ECO:0000256" key="1">
    <source>
        <dbReference type="SAM" id="SignalP"/>
    </source>
</evidence>
<dbReference type="Proteomes" id="UP000007635">
    <property type="component" value="Chromosome XVI"/>
</dbReference>
<accession>A0AAQ4RHE5</accession>
<evidence type="ECO:0000313" key="3">
    <source>
        <dbReference type="Proteomes" id="UP000007635"/>
    </source>
</evidence>
<reference evidence="2 3" key="1">
    <citation type="journal article" date="2021" name="G3 (Bethesda)">
        <title>Improved contiguity of the threespine stickleback genome using long-read sequencing.</title>
        <authorList>
            <person name="Nath S."/>
            <person name="Shaw D.E."/>
            <person name="White M.A."/>
        </authorList>
    </citation>
    <scope>NUCLEOTIDE SEQUENCE [LARGE SCALE GENOMIC DNA]</scope>
    <source>
        <strain evidence="2 3">Lake Benthic</strain>
    </source>
</reference>
<feature type="chain" id="PRO_5042978263" evidence="1">
    <location>
        <begin position="26"/>
        <end position="68"/>
    </location>
</feature>
<protein>
    <submittedName>
        <fullName evidence="2">Uncharacterized protein</fullName>
    </submittedName>
</protein>
<sequence>MRRVKDSGWIVFITSVAELTTLVAAGSEQHLEVVFAVFPAFKLSTGICTQLIKANTHPSLFTSTGPCV</sequence>
<feature type="signal peptide" evidence="1">
    <location>
        <begin position="1"/>
        <end position="25"/>
    </location>
</feature>
<reference evidence="2" key="2">
    <citation type="submission" date="2025-08" db="UniProtKB">
        <authorList>
            <consortium name="Ensembl"/>
        </authorList>
    </citation>
    <scope>IDENTIFICATION</scope>
</reference>
<proteinExistence type="predicted"/>